<evidence type="ECO:0000256" key="6">
    <source>
        <dbReference type="ARBA" id="ARBA00022764"/>
    </source>
</evidence>
<accession>A0ABN4YI20</accession>
<keyword evidence="9" id="KW-0732">Signal</keyword>
<keyword evidence="5" id="KW-0479">Metal-binding</keyword>
<evidence type="ECO:0000256" key="2">
    <source>
        <dbReference type="ARBA" id="ARBA00004418"/>
    </source>
</evidence>
<evidence type="ECO:0000313" key="12">
    <source>
        <dbReference type="Proteomes" id="UP000191820"/>
    </source>
</evidence>
<evidence type="ECO:0000256" key="7">
    <source>
        <dbReference type="ARBA" id="ARBA00022982"/>
    </source>
</evidence>
<dbReference type="InterPro" id="IPR012286">
    <property type="entry name" value="Tetrahaem_cytochrome"/>
</dbReference>
<organism evidence="11 12">
    <name type="scientific">Shewanella japonica</name>
    <dbReference type="NCBI Taxonomy" id="93973"/>
    <lineage>
        <taxon>Bacteria</taxon>
        <taxon>Pseudomonadati</taxon>
        <taxon>Pseudomonadota</taxon>
        <taxon>Gammaproteobacteria</taxon>
        <taxon>Alteromonadales</taxon>
        <taxon>Shewanellaceae</taxon>
        <taxon>Shewanella</taxon>
    </lineage>
</organism>
<reference evidence="11 12" key="1">
    <citation type="submission" date="2017-03" db="EMBL/GenBank/DDBJ databases">
        <title>Genome sequencing of Shewanella japonica KCTC 22435.</title>
        <authorList>
            <person name="Kim K.M."/>
        </authorList>
    </citation>
    <scope>NUCLEOTIDE SEQUENCE [LARGE SCALE GENOMIC DNA]</scope>
    <source>
        <strain evidence="11 12">KCTC 22435</strain>
    </source>
</reference>
<gene>
    <name evidence="11" type="ORF">SJ2017_3899</name>
</gene>
<dbReference type="EMBL" id="CP020472">
    <property type="protein sequence ID" value="ARD24128.1"/>
    <property type="molecule type" value="Genomic_DNA"/>
</dbReference>
<comment type="cofactor">
    <cofactor evidence="1">
        <name>heme c</name>
        <dbReference type="ChEBI" id="CHEBI:61717"/>
    </cofactor>
</comment>
<evidence type="ECO:0000256" key="8">
    <source>
        <dbReference type="ARBA" id="ARBA00023004"/>
    </source>
</evidence>
<evidence type="ECO:0000313" key="11">
    <source>
        <dbReference type="EMBL" id="ARD24128.1"/>
    </source>
</evidence>
<protein>
    <submittedName>
        <fullName evidence="11">Flavocytochrome c heme subunit</fullName>
    </submittedName>
</protein>
<feature type="domain" description="Tetrahaem cytochrome" evidence="10">
    <location>
        <begin position="32"/>
        <end position="108"/>
    </location>
</feature>
<dbReference type="RefSeq" id="WP_080917096.1">
    <property type="nucleotide sequence ID" value="NZ_CP020472.1"/>
</dbReference>
<name>A0ABN4YI20_9GAMM</name>
<comment type="subcellular location">
    <subcellularLocation>
        <location evidence="2">Periplasm</location>
    </subcellularLocation>
</comment>
<dbReference type="InterPro" id="IPR036280">
    <property type="entry name" value="Multihaem_cyt_sf"/>
</dbReference>
<keyword evidence="4" id="KW-0349">Heme</keyword>
<evidence type="ECO:0000256" key="9">
    <source>
        <dbReference type="SAM" id="SignalP"/>
    </source>
</evidence>
<feature type="signal peptide" evidence="9">
    <location>
        <begin position="1"/>
        <end position="24"/>
    </location>
</feature>
<evidence type="ECO:0000256" key="3">
    <source>
        <dbReference type="ARBA" id="ARBA00022448"/>
    </source>
</evidence>
<feature type="chain" id="PRO_5045940851" evidence="9">
    <location>
        <begin position="25"/>
        <end position="116"/>
    </location>
</feature>
<evidence type="ECO:0000256" key="4">
    <source>
        <dbReference type="ARBA" id="ARBA00022617"/>
    </source>
</evidence>
<evidence type="ECO:0000256" key="1">
    <source>
        <dbReference type="ARBA" id="ARBA00001926"/>
    </source>
</evidence>
<proteinExistence type="predicted"/>
<keyword evidence="3" id="KW-0813">Transport</keyword>
<dbReference type="Gene3D" id="1.10.1130.10">
    <property type="entry name" value="Flavocytochrome C3, Chain A"/>
    <property type="match status" value="1"/>
</dbReference>
<evidence type="ECO:0000259" key="10">
    <source>
        <dbReference type="Pfam" id="PF14537"/>
    </source>
</evidence>
<dbReference type="Pfam" id="PF14537">
    <property type="entry name" value="Cytochrom_c3_2"/>
    <property type="match status" value="1"/>
</dbReference>
<evidence type="ECO:0000256" key="5">
    <source>
        <dbReference type="ARBA" id="ARBA00022723"/>
    </source>
</evidence>
<keyword evidence="8" id="KW-0408">Iron</keyword>
<keyword evidence="6" id="KW-0574">Periplasm</keyword>
<dbReference type="SUPFAM" id="SSF48695">
    <property type="entry name" value="Multiheme cytochromes"/>
    <property type="match status" value="1"/>
</dbReference>
<sequence length="116" mass="12897">MNKFILQNILLAMALTVFANGAIAADKSLGNTHKAAGVECSDCHETKPPQAVPMFKCLECHDTKDLAETTKNVMPTNPHENRHFSTETDCTYCHNQHKASENYCGSCHLRFDFVVP</sequence>
<keyword evidence="7" id="KW-0249">Electron transport</keyword>
<dbReference type="Proteomes" id="UP000191820">
    <property type="component" value="Chromosome"/>
</dbReference>
<keyword evidence="12" id="KW-1185">Reference proteome</keyword>